<keyword evidence="2" id="KW-1185">Reference proteome</keyword>
<name>A0A6H9YSL2_9ACTN</name>
<dbReference type="EMBL" id="WBMT01000010">
    <property type="protein sequence ID" value="KAB2347008.1"/>
    <property type="molecule type" value="Genomic_DNA"/>
</dbReference>
<dbReference type="RefSeq" id="WP_151563022.1">
    <property type="nucleotide sequence ID" value="NZ_WBMT01000010.1"/>
</dbReference>
<comment type="caution">
    <text evidence="1">The sequence shown here is derived from an EMBL/GenBank/DDBJ whole genome shotgun (WGS) entry which is preliminary data.</text>
</comment>
<protein>
    <recommendedName>
        <fullName evidence="3">Asp23/Gls24 family envelope stress response protein</fullName>
    </recommendedName>
</protein>
<accession>A0A6H9YSL2</accession>
<evidence type="ECO:0000313" key="1">
    <source>
        <dbReference type="EMBL" id="KAB2347008.1"/>
    </source>
</evidence>
<reference evidence="1 2" key="1">
    <citation type="submission" date="2019-09" db="EMBL/GenBank/DDBJ databases">
        <title>Actinomadura physcomitrii sp. nov., a novel actinomycete isolated from moss [Physcomitrium sphaericum (Ludw) Fuernr].</title>
        <authorList>
            <person name="Zhuang X."/>
            <person name="Liu C."/>
        </authorList>
    </citation>
    <scope>NUCLEOTIDE SEQUENCE [LARGE SCALE GENOMIC DNA]</scope>
    <source>
        <strain evidence="1 2">HMC1</strain>
    </source>
</reference>
<sequence>MTSVEAPASGSAGSPADGELAERVAAAAVRCPGVAGLCANEPENVVTYRRGAPLRGVAVHDDEVVVCVVTTLERPVFRTAETVAATVAPLVGGRSVHVIVGDVIADDGRR</sequence>
<gene>
    <name evidence="1" type="ORF">F8566_22805</name>
</gene>
<dbReference type="AlphaFoldDB" id="A0A6H9YSL2"/>
<evidence type="ECO:0000313" key="2">
    <source>
        <dbReference type="Proteomes" id="UP000468735"/>
    </source>
</evidence>
<organism evidence="1 2">
    <name type="scientific">Actinomadura rudentiformis</name>
    <dbReference type="NCBI Taxonomy" id="359158"/>
    <lineage>
        <taxon>Bacteria</taxon>
        <taxon>Bacillati</taxon>
        <taxon>Actinomycetota</taxon>
        <taxon>Actinomycetes</taxon>
        <taxon>Streptosporangiales</taxon>
        <taxon>Thermomonosporaceae</taxon>
        <taxon>Actinomadura</taxon>
    </lineage>
</organism>
<proteinExistence type="predicted"/>
<dbReference type="OrthoDB" id="5192951at2"/>
<dbReference type="Proteomes" id="UP000468735">
    <property type="component" value="Unassembled WGS sequence"/>
</dbReference>
<evidence type="ECO:0008006" key="3">
    <source>
        <dbReference type="Google" id="ProtNLM"/>
    </source>
</evidence>